<evidence type="ECO:0000313" key="2">
    <source>
        <dbReference type="Proteomes" id="UP000485058"/>
    </source>
</evidence>
<organism evidence="1 2">
    <name type="scientific">Haematococcus lacustris</name>
    <name type="common">Green alga</name>
    <name type="synonym">Haematococcus pluvialis</name>
    <dbReference type="NCBI Taxonomy" id="44745"/>
    <lineage>
        <taxon>Eukaryota</taxon>
        <taxon>Viridiplantae</taxon>
        <taxon>Chlorophyta</taxon>
        <taxon>core chlorophytes</taxon>
        <taxon>Chlorophyceae</taxon>
        <taxon>CS clade</taxon>
        <taxon>Chlamydomonadales</taxon>
        <taxon>Haematococcaceae</taxon>
        <taxon>Haematococcus</taxon>
    </lineage>
</organism>
<dbReference type="EMBL" id="BLLF01008259">
    <property type="protein sequence ID" value="GFH33309.1"/>
    <property type="molecule type" value="Genomic_DNA"/>
</dbReference>
<sequence>MDIFEVAWQVFNIKLEALEREAAREQGPACLSPREAPQLSVVDLERSHPITLTETGTDFLLVMPCVTIAGDSEEAKVVEAANKRYTQLLAQRAATD</sequence>
<keyword evidence="2" id="KW-1185">Reference proteome</keyword>
<protein>
    <submittedName>
        <fullName evidence="1">WD_REPEATS_REGION domain-containing protein</fullName>
    </submittedName>
</protein>
<gene>
    <name evidence="1" type="ORF">HaLaN_32659</name>
</gene>
<feature type="non-terminal residue" evidence="1">
    <location>
        <position position="1"/>
    </location>
</feature>
<evidence type="ECO:0000313" key="1">
    <source>
        <dbReference type="EMBL" id="GFH33309.1"/>
    </source>
</evidence>
<accession>A0A6A0AK32</accession>
<comment type="caution">
    <text evidence="1">The sequence shown here is derived from an EMBL/GenBank/DDBJ whole genome shotgun (WGS) entry which is preliminary data.</text>
</comment>
<reference evidence="1 2" key="1">
    <citation type="submission" date="2020-02" db="EMBL/GenBank/DDBJ databases">
        <title>Draft genome sequence of Haematococcus lacustris strain NIES-144.</title>
        <authorList>
            <person name="Morimoto D."/>
            <person name="Nakagawa S."/>
            <person name="Yoshida T."/>
            <person name="Sawayama S."/>
        </authorList>
    </citation>
    <scope>NUCLEOTIDE SEQUENCE [LARGE SCALE GENOMIC DNA]</scope>
    <source>
        <strain evidence="1 2">NIES-144</strain>
    </source>
</reference>
<dbReference type="Proteomes" id="UP000485058">
    <property type="component" value="Unassembled WGS sequence"/>
</dbReference>
<dbReference type="AlphaFoldDB" id="A0A6A0AK32"/>
<feature type="non-terminal residue" evidence="1">
    <location>
        <position position="96"/>
    </location>
</feature>
<proteinExistence type="predicted"/>
<name>A0A6A0AK32_HAELA</name>